<keyword evidence="3" id="KW-1185">Reference proteome</keyword>
<feature type="compositionally biased region" description="Acidic residues" evidence="1">
    <location>
        <begin position="1"/>
        <end position="27"/>
    </location>
</feature>
<proteinExistence type="predicted"/>
<evidence type="ECO:0000256" key="1">
    <source>
        <dbReference type="SAM" id="MobiDB-lite"/>
    </source>
</evidence>
<gene>
    <name evidence="2" type="ORF">ZT3D7_G7517</name>
</gene>
<protein>
    <submittedName>
        <fullName evidence="2">Uncharacterized protein</fullName>
    </submittedName>
</protein>
<accession>A0A1X7RY45</accession>
<sequence>MEELMAEAPDVEEGPDEGEASDEEEERNEARLVLRVVDGAKDEELAEARDELAPPDATDELDTEFELVEGWLCAKLDVVLRGELATGAKDVVAVRDEDGVDKLVLRLADGLGEEVLKIELVVLLEDKLNGARLVVKLADDAGKLNGTRLVLRLVNIADELEDKLTGARLVLRLADELDKEMLEMELVVLSAAGPIIVRLVDA</sequence>
<organism evidence="2 3">
    <name type="scientific">Zymoseptoria tritici (strain ST99CH_3D7)</name>
    <dbReference type="NCBI Taxonomy" id="1276538"/>
    <lineage>
        <taxon>Eukaryota</taxon>
        <taxon>Fungi</taxon>
        <taxon>Dikarya</taxon>
        <taxon>Ascomycota</taxon>
        <taxon>Pezizomycotina</taxon>
        <taxon>Dothideomycetes</taxon>
        <taxon>Dothideomycetidae</taxon>
        <taxon>Mycosphaerellales</taxon>
        <taxon>Mycosphaerellaceae</taxon>
        <taxon>Zymoseptoria</taxon>
    </lineage>
</organism>
<evidence type="ECO:0000313" key="2">
    <source>
        <dbReference type="EMBL" id="SMQ52364.1"/>
    </source>
</evidence>
<feature type="region of interest" description="Disordered" evidence="1">
    <location>
        <begin position="1"/>
        <end position="29"/>
    </location>
</feature>
<evidence type="ECO:0000313" key="3">
    <source>
        <dbReference type="Proteomes" id="UP000215127"/>
    </source>
</evidence>
<dbReference type="Proteomes" id="UP000215127">
    <property type="component" value="Chromosome 7"/>
</dbReference>
<dbReference type="EMBL" id="LT853698">
    <property type="protein sequence ID" value="SMQ52364.1"/>
    <property type="molecule type" value="Genomic_DNA"/>
</dbReference>
<name>A0A1X7RY45_ZYMT9</name>
<reference evidence="2 3" key="1">
    <citation type="submission" date="2016-06" db="EMBL/GenBank/DDBJ databases">
        <authorList>
            <person name="Kjaerup R.B."/>
            <person name="Dalgaard T.S."/>
            <person name="Juul-Madsen H.R."/>
        </authorList>
    </citation>
    <scope>NUCLEOTIDE SEQUENCE [LARGE SCALE GENOMIC DNA]</scope>
</reference>
<dbReference type="AlphaFoldDB" id="A0A1X7RY45"/>